<keyword evidence="2" id="KW-1185">Reference proteome</keyword>
<dbReference type="EMBL" id="CAJVPT010019798">
    <property type="protein sequence ID" value="CAG8643841.1"/>
    <property type="molecule type" value="Genomic_DNA"/>
</dbReference>
<protein>
    <submittedName>
        <fullName evidence="1">9107_t:CDS:1</fullName>
    </submittedName>
</protein>
<comment type="caution">
    <text evidence="1">The sequence shown here is derived from an EMBL/GenBank/DDBJ whole genome shotgun (WGS) entry which is preliminary data.</text>
</comment>
<proteinExistence type="predicted"/>
<name>A0ACA9NA89_9GLOM</name>
<evidence type="ECO:0000313" key="1">
    <source>
        <dbReference type="EMBL" id="CAG8643841.1"/>
    </source>
</evidence>
<organism evidence="1 2">
    <name type="scientific">Acaulospora colombiana</name>
    <dbReference type="NCBI Taxonomy" id="27376"/>
    <lineage>
        <taxon>Eukaryota</taxon>
        <taxon>Fungi</taxon>
        <taxon>Fungi incertae sedis</taxon>
        <taxon>Mucoromycota</taxon>
        <taxon>Glomeromycotina</taxon>
        <taxon>Glomeromycetes</taxon>
        <taxon>Diversisporales</taxon>
        <taxon>Acaulosporaceae</taxon>
        <taxon>Acaulospora</taxon>
    </lineage>
</organism>
<dbReference type="Proteomes" id="UP000789525">
    <property type="component" value="Unassembled WGS sequence"/>
</dbReference>
<feature type="non-terminal residue" evidence="1">
    <location>
        <position position="1"/>
    </location>
</feature>
<accession>A0ACA9NA89</accession>
<gene>
    <name evidence="1" type="ORF">ACOLOM_LOCUS8032</name>
</gene>
<reference evidence="1" key="1">
    <citation type="submission" date="2021-06" db="EMBL/GenBank/DDBJ databases">
        <authorList>
            <person name="Kallberg Y."/>
            <person name="Tangrot J."/>
            <person name="Rosling A."/>
        </authorList>
    </citation>
    <scope>NUCLEOTIDE SEQUENCE</scope>
    <source>
        <strain evidence="1">CL356</strain>
    </source>
</reference>
<sequence length="147" mass="17008">SSTVTRQKLEETEAELRELLIRKKQVDKSLKAIEKQIWQFEGSYLEETNSGGNLIRGFDGYLRSTNDKKKKSEVNYEDSTTSERANSKAEDSSSSSDDFKPGFKKIGDNMKKKKNKKPINYTYPQEVKEVKRIRLSLRDNVDDDFDV</sequence>
<evidence type="ECO:0000313" key="2">
    <source>
        <dbReference type="Proteomes" id="UP000789525"/>
    </source>
</evidence>